<dbReference type="InterPro" id="IPR050659">
    <property type="entry name" value="Peptidase_M24B"/>
</dbReference>
<dbReference type="Pfam" id="PF00557">
    <property type="entry name" value="Peptidase_M24"/>
    <property type="match status" value="1"/>
</dbReference>
<gene>
    <name evidence="4" type="ORF">TOL_1522</name>
</gene>
<organism evidence="4 5">
    <name type="scientific">Thalassolituus oleivorans MIL-1</name>
    <dbReference type="NCBI Taxonomy" id="1298593"/>
    <lineage>
        <taxon>Bacteria</taxon>
        <taxon>Pseudomonadati</taxon>
        <taxon>Pseudomonadota</taxon>
        <taxon>Gammaproteobacteria</taxon>
        <taxon>Oceanospirillales</taxon>
        <taxon>Oceanospirillaceae</taxon>
        <taxon>Thalassolituus</taxon>
    </lineage>
</organism>
<dbReference type="eggNOG" id="COG0006">
    <property type="taxonomic scope" value="Bacteria"/>
</dbReference>
<dbReference type="InterPro" id="IPR000994">
    <property type="entry name" value="Pept_M24"/>
</dbReference>
<feature type="domain" description="Creatinase N-terminal" evidence="3">
    <location>
        <begin position="17"/>
        <end position="153"/>
    </location>
</feature>
<dbReference type="AlphaFoldDB" id="M5DS16"/>
<evidence type="ECO:0000313" key="4">
    <source>
        <dbReference type="EMBL" id="CCU71947.1"/>
    </source>
</evidence>
<name>M5DS16_9GAMM</name>
<reference evidence="4 5" key="1">
    <citation type="journal article" date="2013" name="Genome Announc.">
        <title>Genome Sequence of Thalassolituus oleivorans MIL-1 (DSM 14913T).</title>
        <authorList>
            <person name="Golyshin P.N."/>
            <person name="Werner J."/>
            <person name="Chernikova T.N."/>
            <person name="Tran H."/>
            <person name="Ferrer M."/>
            <person name="Yakimov M.M."/>
            <person name="Teeling H."/>
            <person name="Golyshina O.V."/>
        </authorList>
    </citation>
    <scope>NUCLEOTIDE SEQUENCE [LARGE SCALE GENOMIC DNA]</scope>
    <source>
        <strain evidence="4 5">MIL-1</strain>
    </source>
</reference>
<evidence type="ECO:0000256" key="1">
    <source>
        <dbReference type="SAM" id="MobiDB-lite"/>
    </source>
</evidence>
<feature type="compositionally biased region" description="Basic and acidic residues" evidence="1">
    <location>
        <begin position="421"/>
        <end position="436"/>
    </location>
</feature>
<dbReference type="EMBL" id="HF680312">
    <property type="protein sequence ID" value="CCU71947.1"/>
    <property type="molecule type" value="Genomic_DNA"/>
</dbReference>
<feature type="domain" description="Peptidase M24" evidence="2">
    <location>
        <begin position="160"/>
        <end position="370"/>
    </location>
</feature>
<dbReference type="PATRIC" id="fig|1298593.3.peg.1454"/>
<dbReference type="SUPFAM" id="SSF53092">
    <property type="entry name" value="Creatinase/prolidase N-terminal domain"/>
    <property type="match status" value="1"/>
</dbReference>
<dbReference type="HOGENOM" id="CLU_017266_3_1_6"/>
<dbReference type="SUPFAM" id="SSF55920">
    <property type="entry name" value="Creatinase/aminopeptidase"/>
    <property type="match status" value="1"/>
</dbReference>
<protein>
    <submittedName>
        <fullName evidence="4">Xaa-Pro dipeptidase</fullName>
    </submittedName>
</protein>
<dbReference type="Proteomes" id="UP000011866">
    <property type="component" value="Chromosome"/>
</dbReference>
<proteinExistence type="predicted"/>
<dbReference type="KEGG" id="tol:TOL_1522"/>
<dbReference type="InterPro" id="IPR036005">
    <property type="entry name" value="Creatinase/aminopeptidase-like"/>
</dbReference>
<dbReference type="PANTHER" id="PTHR46112:SF2">
    <property type="entry name" value="XAA-PRO AMINOPEPTIDASE P-RELATED"/>
    <property type="match status" value="1"/>
</dbReference>
<dbReference type="Gene3D" id="3.90.230.10">
    <property type="entry name" value="Creatinase/methionine aminopeptidase superfamily"/>
    <property type="match status" value="1"/>
</dbReference>
<sequence length="436" mass="48566">MIKRDDMTFPAEEYERRLGDLRARIAERHLDAVVISDPENIMYLTDYQTTGYSFFQALVVPLEKEPFMITRALEESNVIARTWVEVTRPYPDTGDAIQMLVDALREFGLSNKRIGYERNSYFFPAYHQDVIHTTLKDGKLLDCFGIVEEGRVCKSSVEIELMKKAAFATEAGMAAGIAACHAGATENEIGAAISAGMFCAGGEPPAVMPYVTSGPRTMIGHATWEGRVIQPNEHIFLEVGGCYRRYHTAMMRTVVLGELSDSMYKAQETMKQALNAVHRMVQPGMTVSDVDNMVRNIITDNDIGARLITRSGYSIGIAFPPSWDEGYIVSLKQGESTVLKEGMTFHVIPWMWGVDGDKTCGISDTIYITDDGCRSFFDMDRDFSVKPNDAEKPQLIGINDIKMPKSEPTIPEPIELPTSKENAKSAKKKGESYVNS</sequence>
<dbReference type="InterPro" id="IPR000587">
    <property type="entry name" value="Creatinase_N"/>
</dbReference>
<dbReference type="NCBIfam" id="NF038259">
    <property type="entry name" value="ectoine_DoeA_2"/>
    <property type="match status" value="1"/>
</dbReference>
<dbReference type="CDD" id="cd01066">
    <property type="entry name" value="APP_MetAP"/>
    <property type="match status" value="1"/>
</dbReference>
<dbReference type="STRING" id="187493.CN03_10570"/>
<dbReference type="PANTHER" id="PTHR46112">
    <property type="entry name" value="AMINOPEPTIDASE"/>
    <property type="match status" value="1"/>
</dbReference>
<dbReference type="Pfam" id="PF01321">
    <property type="entry name" value="Creatinase_N"/>
    <property type="match status" value="1"/>
</dbReference>
<evidence type="ECO:0000259" key="2">
    <source>
        <dbReference type="Pfam" id="PF00557"/>
    </source>
</evidence>
<dbReference type="InterPro" id="IPR029149">
    <property type="entry name" value="Creatin/AminoP/Spt16_N"/>
</dbReference>
<evidence type="ECO:0000313" key="5">
    <source>
        <dbReference type="Proteomes" id="UP000011866"/>
    </source>
</evidence>
<keyword evidence="5" id="KW-1185">Reference proteome</keyword>
<dbReference type="GeneID" id="79176401"/>
<accession>M5DS16</accession>
<dbReference type="RefSeq" id="WP_015486679.1">
    <property type="nucleotide sequence ID" value="NC_020888.1"/>
</dbReference>
<feature type="region of interest" description="Disordered" evidence="1">
    <location>
        <begin position="394"/>
        <end position="436"/>
    </location>
</feature>
<feature type="compositionally biased region" description="Low complexity" evidence="1">
    <location>
        <begin position="407"/>
        <end position="417"/>
    </location>
</feature>
<dbReference type="Gene3D" id="3.40.350.10">
    <property type="entry name" value="Creatinase/prolidase N-terminal domain"/>
    <property type="match status" value="1"/>
</dbReference>
<evidence type="ECO:0000259" key="3">
    <source>
        <dbReference type="Pfam" id="PF01321"/>
    </source>
</evidence>